<feature type="region of interest" description="Disordered" evidence="2">
    <location>
        <begin position="570"/>
        <end position="595"/>
    </location>
</feature>
<dbReference type="Pfam" id="PF04059">
    <property type="entry name" value="RRM_2"/>
    <property type="match status" value="1"/>
</dbReference>
<feature type="region of interest" description="Disordered" evidence="2">
    <location>
        <begin position="67"/>
        <end position="207"/>
    </location>
</feature>
<feature type="region of interest" description="Disordered" evidence="2">
    <location>
        <begin position="531"/>
        <end position="557"/>
    </location>
</feature>
<feature type="compositionally biased region" description="Low complexity" evidence="2">
    <location>
        <begin position="17"/>
        <end position="29"/>
    </location>
</feature>
<feature type="compositionally biased region" description="Pro residues" evidence="2">
    <location>
        <begin position="92"/>
        <end position="104"/>
    </location>
</feature>
<feature type="compositionally biased region" description="Basic and acidic residues" evidence="2">
    <location>
        <begin position="461"/>
        <end position="476"/>
    </location>
</feature>
<accession>A0AAV5GPT6</accession>
<feature type="compositionally biased region" description="Polar residues" evidence="2">
    <location>
        <begin position="170"/>
        <end position="180"/>
    </location>
</feature>
<keyword evidence="5" id="KW-1185">Reference proteome</keyword>
<organism evidence="4 5">
    <name type="scientific">Rhodotorula paludigena</name>
    <dbReference type="NCBI Taxonomy" id="86838"/>
    <lineage>
        <taxon>Eukaryota</taxon>
        <taxon>Fungi</taxon>
        <taxon>Dikarya</taxon>
        <taxon>Basidiomycota</taxon>
        <taxon>Pucciniomycotina</taxon>
        <taxon>Microbotryomycetes</taxon>
        <taxon>Sporidiobolales</taxon>
        <taxon>Sporidiobolaceae</taxon>
        <taxon>Rhodotorula</taxon>
    </lineage>
</organism>
<comment type="caution">
    <text evidence="4">The sequence shown here is derived from an EMBL/GenBank/DDBJ whole genome shotgun (WGS) entry which is preliminary data.</text>
</comment>
<dbReference type="GO" id="GO:0003723">
    <property type="term" value="F:RNA binding"/>
    <property type="evidence" value="ECO:0007669"/>
    <property type="project" value="UniProtKB-KW"/>
</dbReference>
<name>A0AAV5GPT6_9BASI</name>
<dbReference type="InterPro" id="IPR035979">
    <property type="entry name" value="RBD_domain_sf"/>
</dbReference>
<reference evidence="4 5" key="1">
    <citation type="submission" date="2021-12" db="EMBL/GenBank/DDBJ databases">
        <title>High titer production of polyol ester of fatty acids by Rhodotorula paludigena BS15 towards product separation-free biomass refinery.</title>
        <authorList>
            <person name="Mano J."/>
            <person name="Ono H."/>
            <person name="Tanaka T."/>
            <person name="Naito K."/>
            <person name="Sushida H."/>
            <person name="Ike M."/>
            <person name="Tokuyasu K."/>
            <person name="Kitaoka M."/>
        </authorList>
    </citation>
    <scope>NUCLEOTIDE SEQUENCE [LARGE SCALE GENOMIC DNA]</scope>
    <source>
        <strain evidence="4 5">BS15</strain>
    </source>
</reference>
<feature type="domain" description="Mei2-like C-terminal RNA recognition motif" evidence="3">
    <location>
        <begin position="623"/>
        <end position="719"/>
    </location>
</feature>
<protein>
    <recommendedName>
        <fullName evidence="3">Mei2-like C-terminal RNA recognition motif domain-containing protein</fullName>
    </recommendedName>
</protein>
<evidence type="ECO:0000313" key="4">
    <source>
        <dbReference type="EMBL" id="GJN92514.1"/>
    </source>
</evidence>
<proteinExistence type="predicted"/>
<evidence type="ECO:0000256" key="1">
    <source>
        <dbReference type="ARBA" id="ARBA00022884"/>
    </source>
</evidence>
<feature type="compositionally biased region" description="Low complexity" evidence="2">
    <location>
        <begin position="531"/>
        <end position="545"/>
    </location>
</feature>
<dbReference type="PANTHER" id="PTHR23189">
    <property type="entry name" value="RNA RECOGNITION MOTIF-CONTAINING"/>
    <property type="match status" value="1"/>
</dbReference>
<dbReference type="InterPro" id="IPR007201">
    <property type="entry name" value="Mei2-like_Rrm_C"/>
</dbReference>
<keyword evidence="1" id="KW-0694">RNA-binding</keyword>
<sequence>MAASERPAAPALPDVFSAPSASSSFADTPPSSPAPKPRSLVPVDASWVLAGSSHLSDACSLEAGGEVNAGLEDANPGDRIDSLDPATATSLTPPPSIPASPPPSPRDDELADSLADLSLFQRHRNETTPRRQRSSLAHPPFSPFAPTFNPTVGGSGIGHTPTRKDDTRTSGDQSSRSSPATPYRPWKSTAPPASTPPPACSTNAPVDPVSWTWPPRVNKTGELALRYRSPVKPTPPYAFQEVTPTKSSANSTSLIATPTTPTFASQQYQRQEHSLATRYVLVEGFRSDLSERDLRDLLERRCAKFSLRGCFTARLRDFGEIVLLFNDVRDALLARHAFGPSPLDPRKIRATCITRDSFEQLASRLQADALLSPSEAVLVLTLRGPASSPAYFSPLSLLASFGDIRSLKLVEEYLYVVEYWDDRAAERAYQSLKGREEVGIRFDCSFEPTVASIELPTTSGTHDEYPAGRFSSREHNPLSPSPVPYFDNRSAPNTSSLPAEIIQPLAPTLGQSVATAAPALSYPPTPLLNPAFDPFAPSRPSSSADSPREPFSPVAPAGLLHFAPRPSAAPFQPQPVAVDPRAQSHQGGGAGSARQNYGIVRDDRIPSGNVLNFERIERGLDLRTTVMIKNIPNKLKDYEVMHFIDQVVGSAYDFFYLRCDYSNDCNVGYGFVNFTSTTSLLAFAKARLGTRWNKCGSDKLCVMSYANIQGKASLISHFRNSSVLDQDESRRPKLFVTSGPRAGEPEAFPACDDPIRKARSAANASNVGLFPSHKPVFKVAQAFKGPLEG</sequence>
<evidence type="ECO:0000313" key="5">
    <source>
        <dbReference type="Proteomes" id="UP001342314"/>
    </source>
</evidence>
<dbReference type="EMBL" id="BQKY01000011">
    <property type="protein sequence ID" value="GJN92514.1"/>
    <property type="molecule type" value="Genomic_DNA"/>
</dbReference>
<gene>
    <name evidence="4" type="ORF">Rhopal_005544-T1</name>
</gene>
<dbReference type="Proteomes" id="UP001342314">
    <property type="component" value="Unassembled WGS sequence"/>
</dbReference>
<feature type="region of interest" description="Disordered" evidence="2">
    <location>
        <begin position="1"/>
        <end position="40"/>
    </location>
</feature>
<evidence type="ECO:0000259" key="3">
    <source>
        <dbReference type="Pfam" id="PF04059"/>
    </source>
</evidence>
<dbReference type="AlphaFoldDB" id="A0AAV5GPT6"/>
<evidence type="ECO:0000256" key="2">
    <source>
        <dbReference type="SAM" id="MobiDB-lite"/>
    </source>
</evidence>
<dbReference type="SUPFAM" id="SSF54928">
    <property type="entry name" value="RNA-binding domain, RBD"/>
    <property type="match status" value="1"/>
</dbReference>
<feature type="region of interest" description="Disordered" evidence="2">
    <location>
        <begin position="456"/>
        <end position="490"/>
    </location>
</feature>